<dbReference type="SUPFAM" id="SSF55729">
    <property type="entry name" value="Acyl-CoA N-acyltransferases (Nat)"/>
    <property type="match status" value="1"/>
</dbReference>
<dbReference type="InterPro" id="IPR039135">
    <property type="entry name" value="NAT9-like"/>
</dbReference>
<keyword evidence="1" id="KW-0808">Transferase</keyword>
<evidence type="ECO:0000256" key="2">
    <source>
        <dbReference type="ARBA" id="ARBA00023315"/>
    </source>
</evidence>
<feature type="compositionally biased region" description="Basic residues" evidence="3">
    <location>
        <begin position="257"/>
        <end position="280"/>
    </location>
</feature>
<reference evidence="4 5" key="1">
    <citation type="submission" date="2024-03" db="EMBL/GenBank/DDBJ databases">
        <title>Aureococcus anophagefferens CCMP1851 and Kratosvirus quantuckense: Draft genome of a second virus-susceptible host strain in the model system.</title>
        <authorList>
            <person name="Chase E."/>
            <person name="Truchon A.R."/>
            <person name="Schepens W."/>
            <person name="Wilhelm S.W."/>
        </authorList>
    </citation>
    <scope>NUCLEOTIDE SEQUENCE [LARGE SCALE GENOMIC DNA]</scope>
    <source>
        <strain evidence="4 5">CCMP1851</strain>
    </source>
</reference>
<sequence length="381" mass="41903">MRLNWDTVLVGKRVVLVPYRERYVAPYHAWMQDDALLEQTASERLTLAEERANQASWRRRREEADLHRPPGACFGRRPVPAAAMAGDCNLFLDRDGAPEAEVEVMVAERKFRRRCFGRRGRGAPPAPRCVAELGRPRRFFAKIGDANGPSRRLFEGTLGFEKCNYRRRRRGGTRDTNAHHDFAAAAEPGDFAADEALEREIDAVDEAFDAVDVADAADAGGPGRAGLALTAARVRGRGACRSATRCAAARARRLRARRRRAERRARRRRRAGGRRRPRRGPRADGARCAPPLAWLRGLEAAGKADHPDAAPANGIAGDALRALAATRAAPVVARVAGAAWATAAEVHAALAKLDAAADRLKRLYDARRWIADECARRHKGT</sequence>
<evidence type="ECO:0000256" key="1">
    <source>
        <dbReference type="ARBA" id="ARBA00022679"/>
    </source>
</evidence>
<dbReference type="InterPro" id="IPR016181">
    <property type="entry name" value="Acyl_CoA_acyltransferase"/>
</dbReference>
<dbReference type="Proteomes" id="UP001363151">
    <property type="component" value="Unassembled WGS sequence"/>
</dbReference>
<keyword evidence="2" id="KW-0012">Acyltransferase</keyword>
<dbReference type="PANTHER" id="PTHR13256">
    <property type="entry name" value="N-ACETYLTRANSFERASE 9"/>
    <property type="match status" value="1"/>
</dbReference>
<protein>
    <submittedName>
        <fullName evidence="4">N-acetyltransferase</fullName>
    </submittedName>
</protein>
<gene>
    <name evidence="4" type="primary">NAT9</name>
    <name evidence="4" type="ORF">SO694_00058047</name>
</gene>
<comment type="caution">
    <text evidence="4">The sequence shown here is derived from an EMBL/GenBank/DDBJ whole genome shotgun (WGS) entry which is preliminary data.</text>
</comment>
<dbReference type="EMBL" id="JBBJCI010000201">
    <property type="protein sequence ID" value="KAK7241452.1"/>
    <property type="molecule type" value="Genomic_DNA"/>
</dbReference>
<feature type="region of interest" description="Disordered" evidence="3">
    <location>
        <begin position="257"/>
        <end position="287"/>
    </location>
</feature>
<name>A0ABR1FYX7_AURAN</name>
<evidence type="ECO:0000256" key="3">
    <source>
        <dbReference type="SAM" id="MobiDB-lite"/>
    </source>
</evidence>
<dbReference type="Gene3D" id="3.40.630.30">
    <property type="match status" value="1"/>
</dbReference>
<evidence type="ECO:0000313" key="5">
    <source>
        <dbReference type="Proteomes" id="UP001363151"/>
    </source>
</evidence>
<dbReference type="PANTHER" id="PTHR13256:SF16">
    <property type="entry name" value="ALPHA_BETA-TUBULIN-N-ACETYLTRANSFERASE 9"/>
    <property type="match status" value="1"/>
</dbReference>
<accession>A0ABR1FYX7</accession>
<organism evidence="4 5">
    <name type="scientific">Aureococcus anophagefferens</name>
    <name type="common">Harmful bloom alga</name>
    <dbReference type="NCBI Taxonomy" id="44056"/>
    <lineage>
        <taxon>Eukaryota</taxon>
        <taxon>Sar</taxon>
        <taxon>Stramenopiles</taxon>
        <taxon>Ochrophyta</taxon>
        <taxon>Pelagophyceae</taxon>
        <taxon>Pelagomonadales</taxon>
        <taxon>Pelagomonadaceae</taxon>
        <taxon>Aureococcus</taxon>
    </lineage>
</organism>
<keyword evidence="5" id="KW-1185">Reference proteome</keyword>
<proteinExistence type="predicted"/>
<evidence type="ECO:0000313" key="4">
    <source>
        <dbReference type="EMBL" id="KAK7241452.1"/>
    </source>
</evidence>